<feature type="region of interest" description="Disordered" evidence="1">
    <location>
        <begin position="700"/>
        <end position="746"/>
    </location>
</feature>
<protein>
    <submittedName>
        <fullName evidence="2">Uncharacterized protein</fullName>
    </submittedName>
</protein>
<name>A0ABR5BRF1_9TREE</name>
<dbReference type="EMBL" id="KN848720">
    <property type="protein sequence ID" value="KIR78223.1"/>
    <property type="molecule type" value="Genomic_DNA"/>
</dbReference>
<evidence type="ECO:0000256" key="1">
    <source>
        <dbReference type="SAM" id="MobiDB-lite"/>
    </source>
</evidence>
<feature type="region of interest" description="Disordered" evidence="1">
    <location>
        <begin position="40"/>
        <end position="75"/>
    </location>
</feature>
<sequence length="1126" mass="120854">MVDRKSATLLFTAGHLLKAIPPLSAMRSPFHSVIFSRKSSLSSSSSPQDQRQHPTHLALSSASSPSLAPSQFAPELPLSVNNNMGQVIRPVELETETESRVHGSDGSGGKGAGLRVSGNCPKTAMTTSTFASAYRQRPHSQLPLPDSYCTLYSAPAITSDSHNTPPQPIPATCPNKSMGLIRSHSQSQPAPSRQCCRAGTVIAPTALTTGTSLVSSSSGENGAKACRADKANMEERTGKDKQVETVERINVEQELKAFEAMVIKAEREVGIHIDQNNQGHDGQDVGGLEGSTLNKRFRLGTIIGYKRSLATAPHATATRSPSPISTSVSNYPCQTISSSAISLRLSPGPSSSIHPYSSVNRDDTKSARSESDKSARRAEREWLAKIATLSSRVSDGAGLNATGVGGSRIGESPFALKCAVSANSYVGHRHRYPYKRERGRGESPYDWVRGPVPPRRSTTPASIPLLSVAGRIEPSLSVCHPSWTSSPDLLSLPLGPAAKQLKPQTQPSPTIHTPTCVLLHDPNSISSLNFDFETSKPFLFTTSTNATNPTLHTVLHANTDSKSIANVINVKSKLGRKSFETLGRYTFLATSLPPSHSPSPSAAELPVQAQNDGDNDDNCPGNGDENENELENGNDLGEDIQSSVPRPVSIFSILSTNKHELELKTREKEVTRQVSVSANTSLVLNKAEWKVIEGQENNEMTEQKEVKKQKVIDGDENEDEKKHDNDVRAEKIVSESEEKQDSKNTASQLFTAKPVCFPVSPPSILTVTEPTVPAKLYIPTTPIRVTRTASVNDMPATPTPAIPTTPSHPPTPYSPVTGYILSASFEQLGWNRAVIPGSGVGFGVGLAAGLGFEEELRRKEGESPCLSVDPHVEPNKVKEIGTFKTIKGVEVQERKGDKEKEPNTPVTPRHPFTLGKQDSPAPPTPPTKSPLTREKIKIGGGHKVDRKEEGSGSSNVVVRQLPSRLVPPPPSSTISSLTYAATAFAEPSIFSCSEELNTTPPIYHGKKATNALSSSRPVDGTNSRPPRATSRHTHAALQSRRNPLLPIHPSPKRFNKNGGFSKAKASANSIKTDTVGTRDKFPAMKRYAPGGRGIGVDLTPGMESGVRPPKSGLPQSDLKRWLASTN</sequence>
<feature type="compositionally biased region" description="Low complexity" evidence="1">
    <location>
        <begin position="57"/>
        <end position="70"/>
    </location>
</feature>
<feature type="region of interest" description="Disordered" evidence="1">
    <location>
        <begin position="888"/>
        <end position="955"/>
    </location>
</feature>
<accession>A0ABR5BRF1</accession>
<feature type="compositionally biased region" description="Basic and acidic residues" evidence="1">
    <location>
        <begin position="226"/>
        <end position="240"/>
    </location>
</feature>
<feature type="region of interest" description="Disordered" evidence="1">
    <location>
        <begin position="211"/>
        <end position="240"/>
    </location>
</feature>
<feature type="region of interest" description="Disordered" evidence="1">
    <location>
        <begin position="591"/>
        <end position="643"/>
    </location>
</feature>
<feature type="compositionally biased region" description="Polar residues" evidence="1">
    <location>
        <begin position="1010"/>
        <end position="1024"/>
    </location>
</feature>
<feature type="region of interest" description="Disordered" evidence="1">
    <location>
        <begin position="342"/>
        <end position="377"/>
    </location>
</feature>
<feature type="compositionally biased region" description="Polar residues" evidence="1">
    <location>
        <begin position="348"/>
        <end position="359"/>
    </location>
</feature>
<feature type="compositionally biased region" description="Low complexity" evidence="1">
    <location>
        <begin position="591"/>
        <end position="606"/>
    </location>
</feature>
<evidence type="ECO:0000313" key="2">
    <source>
        <dbReference type="EMBL" id="KIR78223.1"/>
    </source>
</evidence>
<reference evidence="2 3" key="1">
    <citation type="submission" date="2015-01" db="EMBL/GenBank/DDBJ databases">
        <title>The Genome Sequence of Cryptococcus gattii EJB2.</title>
        <authorList>
            <consortium name="The Broad Institute Genomics Platform"/>
            <person name="Cuomo C."/>
            <person name="Litvintseva A."/>
            <person name="Chen Y."/>
            <person name="Heitman J."/>
            <person name="Sun S."/>
            <person name="Springer D."/>
            <person name="Dromer F."/>
            <person name="Young S."/>
            <person name="Zeng Q."/>
            <person name="Gargeya S."/>
            <person name="Abouelleil A."/>
            <person name="Alvarado L."/>
            <person name="Chapman S.B."/>
            <person name="Gainer-Dewar J."/>
            <person name="Goldberg J."/>
            <person name="Griggs A."/>
            <person name="Gujja S."/>
            <person name="Hansen M."/>
            <person name="Howarth C."/>
            <person name="Imamovic A."/>
            <person name="Larimer J."/>
            <person name="Murphy C."/>
            <person name="Naylor J."/>
            <person name="Pearson M."/>
            <person name="Priest M."/>
            <person name="Roberts A."/>
            <person name="Saif S."/>
            <person name="Shea T."/>
            <person name="Sykes S."/>
            <person name="Wortman J."/>
            <person name="Nusbaum C."/>
            <person name="Birren B."/>
        </authorList>
    </citation>
    <scope>NUCLEOTIDE SEQUENCE [LARGE SCALE GENOMIC DNA]</scope>
    <source>
        <strain evidence="2 3">EJB2</strain>
    </source>
</reference>
<feature type="compositionally biased region" description="Basic and acidic residues" evidence="1">
    <location>
        <begin position="360"/>
        <end position="377"/>
    </location>
</feature>
<organism evidence="2 3">
    <name type="scientific">Cryptococcus gattii EJB2</name>
    <dbReference type="NCBI Taxonomy" id="1296103"/>
    <lineage>
        <taxon>Eukaryota</taxon>
        <taxon>Fungi</taxon>
        <taxon>Dikarya</taxon>
        <taxon>Basidiomycota</taxon>
        <taxon>Agaricomycotina</taxon>
        <taxon>Tremellomycetes</taxon>
        <taxon>Tremellales</taxon>
        <taxon>Cryptococcaceae</taxon>
        <taxon>Cryptococcus</taxon>
        <taxon>Cryptococcus gattii species complex</taxon>
    </lineage>
</organism>
<gene>
    <name evidence="2" type="ORF">I306_04758</name>
</gene>
<dbReference type="Proteomes" id="UP000054272">
    <property type="component" value="Unassembled WGS sequence"/>
</dbReference>
<feature type="compositionally biased region" description="Basic and acidic residues" evidence="1">
    <location>
        <begin position="931"/>
        <end position="950"/>
    </location>
</feature>
<feature type="compositionally biased region" description="Acidic residues" evidence="1">
    <location>
        <begin position="624"/>
        <end position="638"/>
    </location>
</feature>
<keyword evidence="3" id="KW-1185">Reference proteome</keyword>
<feature type="region of interest" description="Disordered" evidence="1">
    <location>
        <begin position="1081"/>
        <end position="1126"/>
    </location>
</feature>
<proteinExistence type="predicted"/>
<feature type="region of interest" description="Disordered" evidence="1">
    <location>
        <begin position="94"/>
        <end position="120"/>
    </location>
</feature>
<feature type="compositionally biased region" description="Basic and acidic residues" evidence="1">
    <location>
        <begin position="890"/>
        <end position="902"/>
    </location>
</feature>
<evidence type="ECO:0000313" key="3">
    <source>
        <dbReference type="Proteomes" id="UP000054272"/>
    </source>
</evidence>
<feature type="region of interest" description="Disordered" evidence="1">
    <location>
        <begin position="1006"/>
        <end position="1038"/>
    </location>
</feature>
<feature type="compositionally biased region" description="Basic and acidic residues" evidence="1">
    <location>
        <begin position="701"/>
        <end position="742"/>
    </location>
</feature>